<dbReference type="STRING" id="29341.RSJ17_17640"/>
<reference evidence="3 4" key="1">
    <citation type="journal article" date="2015" name="Infect. Genet. Evol.">
        <title>Genomic sequences of six botulinum neurotoxin-producing strains representing three clostridial species illustrate the mobility and diversity of botulinum neurotoxin genes.</title>
        <authorList>
            <person name="Smith T.J."/>
            <person name="Hill K.K."/>
            <person name="Xie G."/>
            <person name="Foley B.T."/>
            <person name="Williamson C.H."/>
            <person name="Foster J.T."/>
            <person name="Johnson S.L."/>
            <person name="Chertkov O."/>
            <person name="Teshima H."/>
            <person name="Gibbons H.S."/>
            <person name="Johnsky L.A."/>
            <person name="Karavis M.A."/>
            <person name="Smith L.A."/>
        </authorList>
    </citation>
    <scope>NUCLEOTIDE SEQUENCE [LARGE SCALE GENOMIC DNA]</scope>
    <source>
        <strain evidence="3 4">CDC 2741</strain>
    </source>
</reference>
<dbReference type="Gene3D" id="3.40.50.2000">
    <property type="entry name" value="Glycogen Phosphorylase B"/>
    <property type="match status" value="2"/>
</dbReference>
<dbReference type="SUPFAM" id="SSF53756">
    <property type="entry name" value="UDP-Glycosyltransferase/glycogen phosphorylase"/>
    <property type="match status" value="1"/>
</dbReference>
<evidence type="ECO:0000256" key="1">
    <source>
        <dbReference type="ARBA" id="ARBA00009995"/>
    </source>
</evidence>
<name>A0A0C1U596_9CLOT</name>
<dbReference type="CDD" id="cd03784">
    <property type="entry name" value="GT1_Gtf-like"/>
    <property type="match status" value="1"/>
</dbReference>
<evidence type="ECO:0000313" key="4">
    <source>
        <dbReference type="Proteomes" id="UP000031366"/>
    </source>
</evidence>
<dbReference type="InterPro" id="IPR006326">
    <property type="entry name" value="UDPGT_MGT-like"/>
</dbReference>
<accession>A0A0C1U596</accession>
<sequence>MSKIVFFSIPAHGHTNPTIAVVDELVKRGHEVWYYSFYEFQKKIENAGAKFIPCDNYLPELTPDIEKKVGKDFAALIEMTADMTMSLDEKVCKELKEFQPHCIVSDSICIWGKLFAIKLNVPYICSTTTFAMNKHTAKLMKQGLKEMFRMFIGIPRINKKIKLLQEKGYNVKNFISIIRNDNDTDTIVYTSKEFQPMAETFSDKYAFVGPSFRVPEVEQIEKKSPLIYISLGTVLNQNRHFYQNCIQALADVNCQVIMSVGEKADIFSFDKLPDNFKVYPKVEQLKVLQRTDVFITHCGMNSISESLYFGVPSVLFPLHSEQAMVANRVAELNAGKRLNSDTASSIRETVLQVLNDISYKRNAEVISKSLQKAGGASAAANKIEKVCNKSLDSKL</sequence>
<dbReference type="PANTHER" id="PTHR21015">
    <property type="entry name" value="UDP-N-ACETYLGLUCOSAMINE--N-ACETYLMURAMYL-(PENTAPEPTIDE) PYROPHOSPHORYL-UNDECAPRENOL N-ACETYLGLUCOSAMINE TRANSFERASE 1"/>
    <property type="match status" value="1"/>
</dbReference>
<organism evidence="3 4">
    <name type="scientific">Clostridium argentinense CDC 2741</name>
    <dbReference type="NCBI Taxonomy" id="1418104"/>
    <lineage>
        <taxon>Bacteria</taxon>
        <taxon>Bacillati</taxon>
        <taxon>Bacillota</taxon>
        <taxon>Clostridia</taxon>
        <taxon>Eubacteriales</taxon>
        <taxon>Clostridiaceae</taxon>
        <taxon>Clostridium</taxon>
    </lineage>
</organism>
<gene>
    <name evidence="3" type="ORF">U732_3667</name>
</gene>
<dbReference type="InterPro" id="IPR002213">
    <property type="entry name" value="UDP_glucos_trans"/>
</dbReference>
<dbReference type="RefSeq" id="WP_039630898.1">
    <property type="nucleotide sequence ID" value="NZ_AYSO01000013.1"/>
</dbReference>
<dbReference type="Proteomes" id="UP000031366">
    <property type="component" value="Unassembled WGS sequence"/>
</dbReference>
<keyword evidence="4" id="KW-1185">Reference proteome</keyword>
<dbReference type="AlphaFoldDB" id="A0A0C1U596"/>
<dbReference type="PANTHER" id="PTHR21015:SF22">
    <property type="entry name" value="GLYCOSYLTRANSFERASE"/>
    <property type="match status" value="1"/>
</dbReference>
<dbReference type="GO" id="GO:0008194">
    <property type="term" value="F:UDP-glycosyltransferase activity"/>
    <property type="evidence" value="ECO:0007669"/>
    <property type="project" value="InterPro"/>
</dbReference>
<proteinExistence type="inferred from homology"/>
<comment type="caution">
    <text evidence="3">The sequence shown here is derived from an EMBL/GenBank/DDBJ whole genome shotgun (WGS) entry which is preliminary data.</text>
</comment>
<dbReference type="NCBIfam" id="TIGR01426">
    <property type="entry name" value="MGT"/>
    <property type="match status" value="1"/>
</dbReference>
<dbReference type="Pfam" id="PF00201">
    <property type="entry name" value="UDPGT"/>
    <property type="match status" value="1"/>
</dbReference>
<dbReference type="EMBL" id="AYSO01000013">
    <property type="protein sequence ID" value="KIE47909.1"/>
    <property type="molecule type" value="Genomic_DNA"/>
</dbReference>
<evidence type="ECO:0000256" key="2">
    <source>
        <dbReference type="ARBA" id="ARBA00022679"/>
    </source>
</evidence>
<evidence type="ECO:0000313" key="3">
    <source>
        <dbReference type="EMBL" id="KIE47909.1"/>
    </source>
</evidence>
<protein>
    <submittedName>
        <fullName evidence="3">Glycosyltransferase, MGT family protein</fullName>
    </submittedName>
</protein>
<dbReference type="GO" id="GO:0016758">
    <property type="term" value="F:hexosyltransferase activity"/>
    <property type="evidence" value="ECO:0007669"/>
    <property type="project" value="InterPro"/>
</dbReference>
<keyword evidence="2 3" id="KW-0808">Transferase</keyword>
<comment type="similarity">
    <text evidence="1">Belongs to the UDP-glycosyltransferase family.</text>
</comment>
<dbReference type="OrthoDB" id="6620093at2"/>
<dbReference type="FunFam" id="3.40.50.2000:FF:000072">
    <property type="entry name" value="Glycosyl transferase"/>
    <property type="match status" value="1"/>
</dbReference>